<accession>A0A9Q1QAN3</accession>
<evidence type="ECO:0000313" key="1">
    <source>
        <dbReference type="EMBL" id="KAJ8434639.1"/>
    </source>
</evidence>
<evidence type="ECO:0000313" key="2">
    <source>
        <dbReference type="Proteomes" id="UP001153076"/>
    </source>
</evidence>
<dbReference type="AlphaFoldDB" id="A0A9Q1QAN3"/>
<proteinExistence type="predicted"/>
<protein>
    <submittedName>
        <fullName evidence="1">Uncharacterized protein</fullName>
    </submittedName>
</protein>
<comment type="caution">
    <text evidence="1">The sequence shown here is derived from an EMBL/GenBank/DDBJ whole genome shotgun (WGS) entry which is preliminary data.</text>
</comment>
<dbReference type="Proteomes" id="UP001153076">
    <property type="component" value="Unassembled WGS sequence"/>
</dbReference>
<reference evidence="1" key="1">
    <citation type="submission" date="2022-04" db="EMBL/GenBank/DDBJ databases">
        <title>Carnegiea gigantea Genome sequencing and assembly v2.</title>
        <authorList>
            <person name="Copetti D."/>
            <person name="Sanderson M.J."/>
            <person name="Burquez A."/>
            <person name="Wojciechowski M.F."/>
        </authorList>
    </citation>
    <scope>NUCLEOTIDE SEQUENCE</scope>
    <source>
        <strain evidence="1">SGP5-SGP5p</strain>
        <tissue evidence="1">Aerial part</tissue>
    </source>
</reference>
<dbReference type="EMBL" id="JAKOGI010000462">
    <property type="protein sequence ID" value="KAJ8434639.1"/>
    <property type="molecule type" value="Genomic_DNA"/>
</dbReference>
<gene>
    <name evidence="1" type="ORF">Cgig2_032917</name>
</gene>
<sequence length="225" mass="24227">MGSLSFLSRGLSKRLPNRLSFIPIRDVAPDGCPALSFDGRHEARPIVKIVPPQVLGLFGGPLDRVNQAKCPSRASQATQFTSCDERAIVVPGHGHNLYRCQLVLVQNLPDHGMQGKMEAVVKGYPVYRYTLGGRLIHGGIWLGNHEGALGSGKWLPGPSCESEQVQAPGNSDPLATISVTGGVRPFCLGTELPGPNDDSGEELVKVPSEDEFLEDWPEAEPDEPD</sequence>
<keyword evidence="2" id="KW-1185">Reference proteome</keyword>
<organism evidence="1 2">
    <name type="scientific">Carnegiea gigantea</name>
    <dbReference type="NCBI Taxonomy" id="171969"/>
    <lineage>
        <taxon>Eukaryota</taxon>
        <taxon>Viridiplantae</taxon>
        <taxon>Streptophyta</taxon>
        <taxon>Embryophyta</taxon>
        <taxon>Tracheophyta</taxon>
        <taxon>Spermatophyta</taxon>
        <taxon>Magnoliopsida</taxon>
        <taxon>eudicotyledons</taxon>
        <taxon>Gunneridae</taxon>
        <taxon>Pentapetalae</taxon>
        <taxon>Caryophyllales</taxon>
        <taxon>Cactineae</taxon>
        <taxon>Cactaceae</taxon>
        <taxon>Cactoideae</taxon>
        <taxon>Echinocereeae</taxon>
        <taxon>Carnegiea</taxon>
    </lineage>
</organism>
<name>A0A9Q1QAN3_9CARY</name>